<dbReference type="RefSeq" id="XP_069208044.1">
    <property type="nucleotide sequence ID" value="XM_069353402.1"/>
</dbReference>
<feature type="domain" description="Ricin B lectin" evidence="2">
    <location>
        <begin position="91"/>
        <end position="176"/>
    </location>
</feature>
<dbReference type="EMBL" id="JBBXJM010000004">
    <property type="protein sequence ID" value="KAL1408100.1"/>
    <property type="molecule type" value="Genomic_DNA"/>
</dbReference>
<protein>
    <recommendedName>
        <fullName evidence="2">Ricin B lectin domain-containing protein</fullName>
    </recommendedName>
</protein>
<name>A0ABR3Q059_9TREE</name>
<proteinExistence type="predicted"/>
<dbReference type="Pfam" id="PF00652">
    <property type="entry name" value="Ricin_B_lectin"/>
    <property type="match status" value="1"/>
</dbReference>
<dbReference type="InterPro" id="IPR000772">
    <property type="entry name" value="Ricin_B_lectin"/>
</dbReference>
<dbReference type="PROSITE" id="PS50231">
    <property type="entry name" value="RICIN_B_LECTIN"/>
    <property type="match status" value="1"/>
</dbReference>
<dbReference type="InterPro" id="IPR035992">
    <property type="entry name" value="Ricin_B-like_lectins"/>
</dbReference>
<accession>A0ABR3Q059</accession>
<feature type="signal peptide" evidence="1">
    <location>
        <begin position="1"/>
        <end position="17"/>
    </location>
</feature>
<evidence type="ECO:0000259" key="2">
    <source>
        <dbReference type="Pfam" id="PF00652"/>
    </source>
</evidence>
<keyword evidence="1" id="KW-0732">Signal</keyword>
<evidence type="ECO:0000313" key="3">
    <source>
        <dbReference type="EMBL" id="KAL1408100.1"/>
    </source>
</evidence>
<comment type="caution">
    <text evidence="3">The sequence shown here is derived from an EMBL/GenBank/DDBJ whole genome shotgun (WGS) entry which is preliminary data.</text>
</comment>
<dbReference type="GeneID" id="95985946"/>
<dbReference type="Proteomes" id="UP001565368">
    <property type="component" value="Unassembled WGS sequence"/>
</dbReference>
<dbReference type="SUPFAM" id="SSF50370">
    <property type="entry name" value="Ricin B-like lectins"/>
    <property type="match status" value="1"/>
</dbReference>
<sequence>MLLSALLLAALAAPAAAGTYTFTWLGDSPAPGRGGPIGVEARFGTGMYNYTTLPAGTTIRPGFEAPKFFYKAEAASRSHGAITVRDLSAAKRVHCVDAGPYPHNGAILTLQPCDGSRGQRWVVNVPEMTGDEPTGRQGTVQLSNSNLCWDMTDGDDIKPLQVWRCVPGNSNQDFRVLYRAT</sequence>
<dbReference type="Gene3D" id="2.80.10.50">
    <property type="match status" value="1"/>
</dbReference>
<reference evidence="3 4" key="1">
    <citation type="submission" date="2023-08" db="EMBL/GenBank/DDBJ databases">
        <title>Annotated Genome Sequence of Vanrija albida AlHP1.</title>
        <authorList>
            <person name="Herzog R."/>
        </authorList>
    </citation>
    <scope>NUCLEOTIDE SEQUENCE [LARGE SCALE GENOMIC DNA]</scope>
    <source>
        <strain evidence="3 4">AlHP1</strain>
    </source>
</reference>
<feature type="chain" id="PRO_5045870850" description="Ricin B lectin domain-containing protein" evidence="1">
    <location>
        <begin position="18"/>
        <end position="181"/>
    </location>
</feature>
<evidence type="ECO:0000256" key="1">
    <source>
        <dbReference type="SAM" id="SignalP"/>
    </source>
</evidence>
<evidence type="ECO:0000313" key="4">
    <source>
        <dbReference type="Proteomes" id="UP001565368"/>
    </source>
</evidence>
<gene>
    <name evidence="3" type="ORF">Q8F55_004903</name>
</gene>
<organism evidence="3 4">
    <name type="scientific">Vanrija albida</name>
    <dbReference type="NCBI Taxonomy" id="181172"/>
    <lineage>
        <taxon>Eukaryota</taxon>
        <taxon>Fungi</taxon>
        <taxon>Dikarya</taxon>
        <taxon>Basidiomycota</taxon>
        <taxon>Agaricomycotina</taxon>
        <taxon>Tremellomycetes</taxon>
        <taxon>Trichosporonales</taxon>
        <taxon>Trichosporonaceae</taxon>
        <taxon>Vanrija</taxon>
    </lineage>
</organism>
<dbReference type="CDD" id="cd00161">
    <property type="entry name" value="beta-trefoil_Ricin-like"/>
    <property type="match status" value="1"/>
</dbReference>
<keyword evidence="4" id="KW-1185">Reference proteome</keyword>